<dbReference type="RefSeq" id="WP_025748491.1">
    <property type="nucleotide sequence ID" value="NZ_FOXR01000036.1"/>
</dbReference>
<keyword evidence="2" id="KW-1185">Reference proteome</keyword>
<accession>A0A1I5Y461</accession>
<organism evidence="1 2">
    <name type="scientific">Caldicoprobacter faecalis</name>
    <dbReference type="NCBI Taxonomy" id="937334"/>
    <lineage>
        <taxon>Bacteria</taxon>
        <taxon>Bacillati</taxon>
        <taxon>Bacillota</taxon>
        <taxon>Clostridia</taxon>
        <taxon>Caldicoprobacterales</taxon>
        <taxon>Caldicoprobacteraceae</taxon>
        <taxon>Caldicoprobacter</taxon>
    </lineage>
</organism>
<sequence length="72" mass="8516">MDCRYPRHYPPRAPYMYCDYPMRKEVELAEAYIPYQQYTISFSPMEALHAGTMFPELVRPYEKKGCEGGKGR</sequence>
<evidence type="ECO:0000313" key="2">
    <source>
        <dbReference type="Proteomes" id="UP000198577"/>
    </source>
</evidence>
<dbReference type="InterPro" id="IPR020256">
    <property type="entry name" value="Spore_coat_CotJA"/>
</dbReference>
<gene>
    <name evidence="1" type="ORF">SAMN05444406_1368</name>
</gene>
<dbReference type="Proteomes" id="UP000198577">
    <property type="component" value="Unassembled WGS sequence"/>
</dbReference>
<proteinExistence type="predicted"/>
<dbReference type="Pfam" id="PF11007">
    <property type="entry name" value="CotJA"/>
    <property type="match status" value="1"/>
</dbReference>
<evidence type="ECO:0000313" key="1">
    <source>
        <dbReference type="EMBL" id="SFQ38944.1"/>
    </source>
</evidence>
<dbReference type="AlphaFoldDB" id="A0A1I5Y461"/>
<dbReference type="STRING" id="937334.SAMN05444406_1368"/>
<dbReference type="EMBL" id="FOXR01000036">
    <property type="protein sequence ID" value="SFQ38944.1"/>
    <property type="molecule type" value="Genomic_DNA"/>
</dbReference>
<protein>
    <submittedName>
        <fullName evidence="1">Spore coat associated protein JA (CotJA)</fullName>
    </submittedName>
</protein>
<name>A0A1I5Y461_9FIRM</name>
<reference evidence="1 2" key="1">
    <citation type="submission" date="2016-10" db="EMBL/GenBank/DDBJ databases">
        <authorList>
            <person name="de Groot N.N."/>
        </authorList>
    </citation>
    <scope>NUCLEOTIDE SEQUENCE [LARGE SCALE GENOMIC DNA]</scope>
    <source>
        <strain evidence="1 2">DSM 20678</strain>
    </source>
</reference>